<dbReference type="NCBIfam" id="NF033542">
    <property type="entry name" value="transpos_IS110"/>
    <property type="match status" value="1"/>
</dbReference>
<dbReference type="EMBL" id="CP050531">
    <property type="protein sequence ID" value="QMV46203.1"/>
    <property type="molecule type" value="Genomic_DNA"/>
</dbReference>
<evidence type="ECO:0000313" key="6">
    <source>
        <dbReference type="EMBL" id="QMV45777.1"/>
    </source>
</evidence>
<evidence type="ECO:0000259" key="2">
    <source>
        <dbReference type="Pfam" id="PF01548"/>
    </source>
</evidence>
<sequence length="317" mass="35395">MVTSYQNFIGIDIGKFKNVVAIHKQKNAVEFDNNASGWQQLFQEFSDVLPNSLVTLENTGKYELGLSHFLTDKNIAVHRANTRKVKSFILSHGTLAKSDRSDARSLAQYGCERHRTLSLFAPTSKEQSTLAALCQRRDDITQMRAQEKCRLEAPENDQIKESCQKTIEFFNSQINELNDTMQKIIDESHELQQHQKILKTVPGIGKKLSQDFLCLMPELGYLNRREVASLAGVAPHPKESGKAIGYRRIIGGRSNIRSKLFTAAMAAAKSKSVLGAFYSKLVESGKKKMVAITALMRKIIVIANARLKAAIISHSSN</sequence>
<dbReference type="GO" id="GO:0004803">
    <property type="term" value="F:transposase activity"/>
    <property type="evidence" value="ECO:0007669"/>
    <property type="project" value="InterPro"/>
</dbReference>
<dbReference type="Pfam" id="PF01548">
    <property type="entry name" value="DEDD_Tnp_IS110"/>
    <property type="match status" value="1"/>
</dbReference>
<dbReference type="PANTHER" id="PTHR33055">
    <property type="entry name" value="TRANSPOSASE FOR INSERTION SEQUENCE ELEMENT IS1111A"/>
    <property type="match status" value="1"/>
</dbReference>
<feature type="domain" description="Transposase IS116/IS110/IS902 C-terminal" evidence="3">
    <location>
        <begin position="196"/>
        <end position="278"/>
    </location>
</feature>
<organism evidence="5 9">
    <name type="scientific">Wolbachia pipientis</name>
    <dbReference type="NCBI Taxonomy" id="955"/>
    <lineage>
        <taxon>Bacteria</taxon>
        <taxon>Pseudomonadati</taxon>
        <taxon>Pseudomonadota</taxon>
        <taxon>Alphaproteobacteria</taxon>
        <taxon>Rickettsiales</taxon>
        <taxon>Anaplasmataceae</taxon>
        <taxon>Wolbachieae</taxon>
        <taxon>Wolbachia</taxon>
    </lineage>
</organism>
<feature type="coiled-coil region" evidence="1">
    <location>
        <begin position="160"/>
        <end position="194"/>
    </location>
</feature>
<evidence type="ECO:0000313" key="9">
    <source>
        <dbReference type="Proteomes" id="UP000515744"/>
    </source>
</evidence>
<evidence type="ECO:0000313" key="7">
    <source>
        <dbReference type="EMBL" id="QMV46171.1"/>
    </source>
</evidence>
<dbReference type="AlphaFoldDB" id="A0A7G5C8X3"/>
<evidence type="ECO:0000313" key="8">
    <source>
        <dbReference type="EMBL" id="QMV46203.1"/>
    </source>
</evidence>
<dbReference type="InterPro" id="IPR003346">
    <property type="entry name" value="Transposase_20"/>
</dbReference>
<keyword evidence="1" id="KW-0175">Coiled coil</keyword>
<evidence type="ECO:0000259" key="3">
    <source>
        <dbReference type="Pfam" id="PF02371"/>
    </source>
</evidence>
<reference evidence="9" key="1">
    <citation type="journal article" date="2020" name="Mol. Biol.">
        <title>Life and death of selfish genes: comparative genomics reveals the dynamic evolution of cytoplasmic incompatibility.</title>
        <authorList>
            <person name="Martinez J."/>
            <person name="Klasson L."/>
            <person name="Welch J."/>
            <person name="Jiggins F.M."/>
        </authorList>
    </citation>
    <scope>NUCLEOTIDE SEQUENCE [LARGE SCALE GENOMIC DNA]</scope>
</reference>
<name>A0A7G5C8X3_WOLPI</name>
<evidence type="ECO:0000256" key="1">
    <source>
        <dbReference type="SAM" id="Coils"/>
    </source>
</evidence>
<dbReference type="Pfam" id="PF02371">
    <property type="entry name" value="Transposase_20"/>
    <property type="match status" value="1"/>
</dbReference>
<reference evidence="5 9" key="2">
    <citation type="journal article" date="2020" name="Mol. Biol. Evol.">
        <title>Life and death of selfish genes: comparative genomics reveals the dynamic evolution of cytoplasmic incompatibility.</title>
        <authorList>
            <person name="Martinez J."/>
            <person name="Klasson L."/>
            <person name="Welch J."/>
            <person name="Jiggins F.M."/>
        </authorList>
    </citation>
    <scope>NUCLEOTIDE SEQUENCE [LARGE SCALE GENOMIC DNA]</scope>
    <source>
        <strain evidence="5">WStv</strain>
    </source>
</reference>
<dbReference type="EMBL" id="CP050531">
    <property type="protein sequence ID" value="QMV46171.1"/>
    <property type="molecule type" value="Genomic_DNA"/>
</dbReference>
<dbReference type="GO" id="GO:0006313">
    <property type="term" value="P:DNA transposition"/>
    <property type="evidence" value="ECO:0007669"/>
    <property type="project" value="InterPro"/>
</dbReference>
<accession>A0A7G5C8X3</accession>
<dbReference type="EMBL" id="CP050531">
    <property type="protein sequence ID" value="QMV45777.1"/>
    <property type="molecule type" value="Genomic_DNA"/>
</dbReference>
<dbReference type="GO" id="GO:0003677">
    <property type="term" value="F:DNA binding"/>
    <property type="evidence" value="ECO:0007669"/>
    <property type="project" value="InterPro"/>
</dbReference>
<dbReference type="EMBL" id="CP050531">
    <property type="protein sequence ID" value="QMV45637.1"/>
    <property type="molecule type" value="Genomic_DNA"/>
</dbReference>
<protein>
    <submittedName>
        <fullName evidence="5">IS110 family transposase</fullName>
    </submittedName>
</protein>
<dbReference type="Proteomes" id="UP000515744">
    <property type="component" value="Chromosome"/>
</dbReference>
<dbReference type="RefSeq" id="WP_182158588.1">
    <property type="nucleotide sequence ID" value="NZ_CP050531.1"/>
</dbReference>
<dbReference type="PANTHER" id="PTHR33055:SF3">
    <property type="entry name" value="PUTATIVE TRANSPOSASE FOR IS117-RELATED"/>
    <property type="match status" value="1"/>
</dbReference>
<evidence type="ECO:0000313" key="5">
    <source>
        <dbReference type="EMBL" id="QMV45657.1"/>
    </source>
</evidence>
<dbReference type="InterPro" id="IPR002525">
    <property type="entry name" value="Transp_IS110-like_N"/>
</dbReference>
<dbReference type="EMBL" id="CP050531">
    <property type="protein sequence ID" value="QMV45657.1"/>
    <property type="molecule type" value="Genomic_DNA"/>
</dbReference>
<gene>
    <name evidence="4" type="ORF">HC358_00460</name>
    <name evidence="5" type="ORF">HC358_00580</name>
    <name evidence="6" type="ORF">HC358_01380</name>
    <name evidence="7" type="ORF">HC358_03770</name>
    <name evidence="8" type="ORF">HC358_03990</name>
</gene>
<evidence type="ECO:0000313" key="4">
    <source>
        <dbReference type="EMBL" id="QMV45637.1"/>
    </source>
</evidence>
<feature type="domain" description="Transposase IS110-like N-terminal" evidence="2">
    <location>
        <begin position="9"/>
        <end position="153"/>
    </location>
</feature>
<proteinExistence type="predicted"/>
<dbReference type="InterPro" id="IPR047650">
    <property type="entry name" value="Transpos_IS110"/>
</dbReference>